<protein>
    <submittedName>
        <fullName evidence="1">Transcriptional regulator containing HTH domain,ArsR family</fullName>
    </submittedName>
</protein>
<evidence type="ECO:0000313" key="1">
    <source>
        <dbReference type="EMBL" id="QSG14829.1"/>
    </source>
</evidence>
<dbReference type="CDD" id="cd00090">
    <property type="entry name" value="HTH_ARSR"/>
    <property type="match status" value="1"/>
</dbReference>
<organism evidence="1 2">
    <name type="scientific">Halapricum desulfuricans</name>
    <dbReference type="NCBI Taxonomy" id="2841257"/>
    <lineage>
        <taxon>Archaea</taxon>
        <taxon>Methanobacteriati</taxon>
        <taxon>Methanobacteriota</taxon>
        <taxon>Stenosarchaea group</taxon>
        <taxon>Halobacteria</taxon>
        <taxon>Halobacteriales</taxon>
        <taxon>Haloarculaceae</taxon>
        <taxon>Halapricum</taxon>
    </lineage>
</organism>
<dbReference type="InterPro" id="IPR011991">
    <property type="entry name" value="ArsR-like_HTH"/>
</dbReference>
<dbReference type="Pfam" id="PF12840">
    <property type="entry name" value="HTH_20"/>
    <property type="match status" value="1"/>
</dbReference>
<dbReference type="EMBL" id="CP064791">
    <property type="protein sequence ID" value="QSG14829.1"/>
    <property type="molecule type" value="Genomic_DNA"/>
</dbReference>
<evidence type="ECO:0000313" key="2">
    <source>
        <dbReference type="Proteomes" id="UP000663292"/>
    </source>
</evidence>
<accession>A0A897NVV9</accession>
<dbReference type="InterPro" id="IPR036388">
    <property type="entry name" value="WH-like_DNA-bd_sf"/>
</dbReference>
<reference evidence="1 2" key="1">
    <citation type="submission" date="2020-11" db="EMBL/GenBank/DDBJ databases">
        <title>Carbohydrate-dependent, anaerobic sulfur respiration: A novel catabolism in halophilic archaea.</title>
        <authorList>
            <person name="Sorokin D.Y."/>
            <person name="Messina E."/>
            <person name="Smedile F."/>
            <person name="La Cono V."/>
            <person name="Hallsworth J.E."/>
            <person name="Yakimov M.M."/>
        </authorList>
    </citation>
    <scope>NUCLEOTIDE SEQUENCE [LARGE SCALE GENOMIC DNA]</scope>
    <source>
        <strain evidence="1 2">HSR-Est</strain>
    </source>
</reference>
<proteinExistence type="predicted"/>
<dbReference type="RefSeq" id="WP_229122875.1">
    <property type="nucleotide sequence ID" value="NZ_CP064791.1"/>
</dbReference>
<dbReference type="InterPro" id="IPR036390">
    <property type="entry name" value="WH_DNA-bd_sf"/>
</dbReference>
<gene>
    <name evidence="1" type="primary">arsR5</name>
    <name evidence="1" type="ORF">HSEST_1296</name>
</gene>
<keyword evidence="2" id="KW-1185">Reference proteome</keyword>
<dbReference type="Proteomes" id="UP000663292">
    <property type="component" value="Chromosome"/>
</dbReference>
<name>A0A897NVV9_9EURY</name>
<dbReference type="AlphaFoldDB" id="A0A897NVV9"/>
<dbReference type="SUPFAM" id="SSF46785">
    <property type="entry name" value="Winged helix' DNA-binding domain"/>
    <property type="match status" value="1"/>
</dbReference>
<sequence>MVRDPFADEDAPDLQDVLDALDDPECRAIISELDEPMTASEISDASDIPLSTTYRKLELLTEASLLSEGVEIRPDGQHASTYELDFKEVIIGVTDDQEFDVSIARRARTADERLENLWSEVRKET</sequence>
<dbReference type="Gene3D" id="1.10.10.10">
    <property type="entry name" value="Winged helix-like DNA-binding domain superfamily/Winged helix DNA-binding domain"/>
    <property type="match status" value="1"/>
</dbReference>
<dbReference type="GeneID" id="68857933"/>